<dbReference type="FunCoup" id="L0PG23">
    <property type="interactions" value="100"/>
</dbReference>
<dbReference type="GO" id="GO:0004190">
    <property type="term" value="F:aspartic-type endopeptidase activity"/>
    <property type="evidence" value="ECO:0007669"/>
    <property type="project" value="InterPro"/>
</dbReference>
<dbReference type="SUPFAM" id="SSF50630">
    <property type="entry name" value="Acid proteases"/>
    <property type="match status" value="1"/>
</dbReference>
<protein>
    <recommendedName>
        <fullName evidence="2">UBA domain-containing protein</fullName>
    </recommendedName>
</protein>
<dbReference type="InParanoid" id="L0PG23"/>
<proteinExistence type="predicted"/>
<dbReference type="SUPFAM" id="SSF46934">
    <property type="entry name" value="UBA-like"/>
    <property type="match status" value="1"/>
</dbReference>
<feature type="non-terminal residue" evidence="3">
    <location>
        <position position="1"/>
    </location>
</feature>
<dbReference type="CDD" id="cd05479">
    <property type="entry name" value="RP_DDI"/>
    <property type="match status" value="1"/>
</dbReference>
<dbReference type="SMART" id="SM00165">
    <property type="entry name" value="UBA"/>
    <property type="match status" value="1"/>
</dbReference>
<evidence type="ECO:0000313" key="3">
    <source>
        <dbReference type="EMBL" id="CCJ31192.1"/>
    </source>
</evidence>
<feature type="non-terminal residue" evidence="3">
    <location>
        <position position="353"/>
    </location>
</feature>
<dbReference type="PANTHER" id="PTHR15397:SF3">
    <property type="entry name" value="DNA DAMAGE INDUCIBLE 1 HOMOLOG 2"/>
    <property type="match status" value="1"/>
</dbReference>
<dbReference type="PANTHER" id="PTHR15397">
    <property type="entry name" value="SODIUM-GLUCOSE COTRANSPORTER REGULATORY PROTEIN -RELATED"/>
    <property type="match status" value="1"/>
</dbReference>
<comment type="caution">
    <text evidence="3">The sequence shown here is derived from an EMBL/GenBank/DDBJ whole genome shotgun (WGS) entry which is preliminary data.</text>
</comment>
<dbReference type="MEROPS" id="A28.A06"/>
<accession>L0PG23</accession>
<feature type="transmembrane region" description="Helical" evidence="1">
    <location>
        <begin position="214"/>
        <end position="234"/>
    </location>
</feature>
<dbReference type="InterPro" id="IPR009060">
    <property type="entry name" value="UBA-like_sf"/>
</dbReference>
<dbReference type="VEuPathDB" id="FungiDB:PNEJI1_000981"/>
<dbReference type="Proteomes" id="UP000010422">
    <property type="component" value="Unassembled WGS sequence"/>
</dbReference>
<organism evidence="4">
    <name type="scientific">Pneumocystis jirovecii</name>
    <name type="common">Human pneumocystis pneumonia agent</name>
    <dbReference type="NCBI Taxonomy" id="42068"/>
    <lineage>
        <taxon>Eukaryota</taxon>
        <taxon>Fungi</taxon>
        <taxon>Dikarya</taxon>
        <taxon>Ascomycota</taxon>
        <taxon>Taphrinomycotina</taxon>
        <taxon>Pneumocystomycetes</taxon>
        <taxon>Pneumocystaceae</taxon>
        <taxon>Pneumocystis</taxon>
    </lineage>
</organism>
<evidence type="ECO:0000313" key="4">
    <source>
        <dbReference type="Proteomes" id="UP000010422"/>
    </source>
</evidence>
<gene>
    <name evidence="3" type="ORF">PNEJI1_000981</name>
</gene>
<dbReference type="GO" id="GO:0006508">
    <property type="term" value="P:proteolysis"/>
    <property type="evidence" value="ECO:0007669"/>
    <property type="project" value="InterPro"/>
</dbReference>
<evidence type="ECO:0000256" key="1">
    <source>
        <dbReference type="SAM" id="Phobius"/>
    </source>
</evidence>
<dbReference type="InterPro" id="IPR015940">
    <property type="entry name" value="UBA"/>
</dbReference>
<dbReference type="InterPro" id="IPR021109">
    <property type="entry name" value="Peptidase_aspartic_dom_sf"/>
</dbReference>
<dbReference type="Pfam" id="PF00627">
    <property type="entry name" value="UBA"/>
    <property type="match status" value="1"/>
</dbReference>
<dbReference type="EMBL" id="CAKM01000280">
    <property type="protein sequence ID" value="CCJ31192.1"/>
    <property type="molecule type" value="Genomic_DNA"/>
</dbReference>
<dbReference type="AlphaFoldDB" id="L0PG23"/>
<feature type="domain" description="UBA" evidence="2">
    <location>
        <begin position="303"/>
        <end position="334"/>
    </location>
</feature>
<name>L0PG23_PNEJI</name>
<keyword evidence="1" id="KW-1133">Transmembrane helix</keyword>
<keyword evidence="1" id="KW-0812">Transmembrane</keyword>
<reference evidence="3 4" key="1">
    <citation type="journal article" date="2012" name="MBio">
        <title>De novo assembly of the Pneumocystis jirovecii genome from a single bronchoalveolar lavage fluid specimen from a patient.</title>
        <authorList>
            <person name="Cisse O.H."/>
            <person name="Pagni M."/>
            <person name="Hauser P.M."/>
        </authorList>
    </citation>
    <scope>NUCLEOTIDE SEQUENCE [LARGE SCALE GENOMIC DNA]</scope>
    <source>
        <strain evidence="3 4">SE8</strain>
    </source>
</reference>
<keyword evidence="1" id="KW-0472">Membrane</keyword>
<dbReference type="Pfam" id="PF09668">
    <property type="entry name" value="Asp_protease"/>
    <property type="match status" value="1"/>
</dbReference>
<dbReference type="InterPro" id="IPR019103">
    <property type="entry name" value="Peptidase_aspartic_DDI1-type"/>
</dbReference>
<dbReference type="Gene3D" id="2.40.70.10">
    <property type="entry name" value="Acid Proteases"/>
    <property type="match status" value="1"/>
</dbReference>
<evidence type="ECO:0000259" key="2">
    <source>
        <dbReference type="PROSITE" id="PS50030"/>
    </source>
</evidence>
<dbReference type="STRING" id="1209962.L0PG23"/>
<sequence length="353" mass="40076">PNHTHVFRKLGSVEPLYIPLPNLNIENYATYKKLKLMWNTLDPEILRLRLLLEPHFLEMIHQTHPELADAAVNDPETFKKMVQNLYMSKENLEIERQREISALNADPLNVEAQARIEEIIRQEAVMENLENAMEYHPESFGRVTMLYINVEINKHKVKAFVDSGAQNTIMSPSCAKACGIMHLIDKRFSGIAKGVGMANIIGRVHSAQIKVGPLFLACSFTIIEVGIILIIYVFDFFQGKDIDILFGLDVKSELPDSAKVDAIYVPEPGSCDRQSKITSTVEQPAIQGSSCVPDYLNHKEQSKFPEKDIRQLEALGFSREEVIQALEAADGDINILYQRFNSYSFFYINHVVH</sequence>
<dbReference type="PROSITE" id="PS50030">
    <property type="entry name" value="UBA"/>
    <property type="match status" value="1"/>
</dbReference>
<dbReference type="Gene3D" id="1.10.8.10">
    <property type="entry name" value="DNA helicase RuvA subunit, C-terminal domain"/>
    <property type="match status" value="1"/>
</dbReference>